<organism evidence="2 3">
    <name type="scientific">Aciditerrimonas ferrireducens</name>
    <dbReference type="NCBI Taxonomy" id="667306"/>
    <lineage>
        <taxon>Bacteria</taxon>
        <taxon>Bacillati</taxon>
        <taxon>Actinomycetota</taxon>
        <taxon>Acidimicrobiia</taxon>
        <taxon>Acidimicrobiales</taxon>
        <taxon>Acidimicrobiaceae</taxon>
        <taxon>Aciditerrimonas</taxon>
    </lineage>
</organism>
<dbReference type="Proteomes" id="UP001589788">
    <property type="component" value="Unassembled WGS sequence"/>
</dbReference>
<accession>A0ABV6BZ61</accession>
<sequence length="168" mass="17788">MRRTPASRTPRPGANRSGRHRRLEAPWRWPRHRQALAAAAVFSGVVLGTTFPLGTLLHQRAQTRATAAAVTRLHRVDQRLAAEVKALSNPAVAKALAERELGSAPSLHGSLPPGMDPNAPALDPAAGGPLVAYGLAPLAPTTGAPTAARAKKGPGFLTRVLQTLEFWR</sequence>
<keyword evidence="3" id="KW-1185">Reference proteome</keyword>
<feature type="region of interest" description="Disordered" evidence="1">
    <location>
        <begin position="1"/>
        <end position="24"/>
    </location>
</feature>
<evidence type="ECO:0000313" key="3">
    <source>
        <dbReference type="Proteomes" id="UP001589788"/>
    </source>
</evidence>
<dbReference type="RefSeq" id="WP_377787201.1">
    <property type="nucleotide sequence ID" value="NZ_JBHLYQ010000003.1"/>
</dbReference>
<evidence type="ECO:0008006" key="4">
    <source>
        <dbReference type="Google" id="ProtNLM"/>
    </source>
</evidence>
<evidence type="ECO:0000313" key="2">
    <source>
        <dbReference type="EMBL" id="MFC0080716.1"/>
    </source>
</evidence>
<proteinExistence type="predicted"/>
<name>A0ABV6BZ61_9ACTN</name>
<gene>
    <name evidence="2" type="ORF">ACFFRE_00910</name>
</gene>
<protein>
    <recommendedName>
        <fullName evidence="4">Cell division protein FtsL</fullName>
    </recommendedName>
</protein>
<reference evidence="2 3" key="1">
    <citation type="submission" date="2024-09" db="EMBL/GenBank/DDBJ databases">
        <authorList>
            <person name="Sun Q."/>
            <person name="Mori K."/>
        </authorList>
    </citation>
    <scope>NUCLEOTIDE SEQUENCE [LARGE SCALE GENOMIC DNA]</scope>
    <source>
        <strain evidence="2 3">JCM 15389</strain>
    </source>
</reference>
<comment type="caution">
    <text evidence="2">The sequence shown here is derived from an EMBL/GenBank/DDBJ whole genome shotgun (WGS) entry which is preliminary data.</text>
</comment>
<evidence type="ECO:0000256" key="1">
    <source>
        <dbReference type="SAM" id="MobiDB-lite"/>
    </source>
</evidence>
<dbReference type="EMBL" id="JBHLYQ010000003">
    <property type="protein sequence ID" value="MFC0080716.1"/>
    <property type="molecule type" value="Genomic_DNA"/>
</dbReference>